<dbReference type="CDD" id="cd10507">
    <property type="entry name" value="Zn-ribbon_RPA12"/>
    <property type="match status" value="1"/>
</dbReference>
<name>A0A9K3PLB9_9STRA</name>
<keyword evidence="5" id="KW-0862">Zinc</keyword>
<dbReference type="SMART" id="SM00440">
    <property type="entry name" value="ZnF_C2C2"/>
    <property type="match status" value="1"/>
</dbReference>
<gene>
    <name evidence="10" type="ORF">IV203_007690</name>
</gene>
<keyword evidence="11" id="KW-1185">Reference proteome</keyword>
<keyword evidence="4 8" id="KW-0863">Zinc-finger</keyword>
<evidence type="ECO:0000256" key="6">
    <source>
        <dbReference type="ARBA" id="ARBA00023242"/>
    </source>
</evidence>
<comment type="subcellular location">
    <subcellularLocation>
        <location evidence="1">Nucleus</location>
        <location evidence="1">Nucleolus</location>
    </subcellularLocation>
</comment>
<dbReference type="EMBL" id="JAGRRH010000017">
    <property type="protein sequence ID" value="KAG7351642.1"/>
    <property type="molecule type" value="Genomic_DNA"/>
</dbReference>
<dbReference type="GO" id="GO:0006363">
    <property type="term" value="P:termination of RNA polymerase I transcription"/>
    <property type="evidence" value="ECO:0007669"/>
    <property type="project" value="TreeGrafter"/>
</dbReference>
<evidence type="ECO:0000313" key="11">
    <source>
        <dbReference type="Proteomes" id="UP000693970"/>
    </source>
</evidence>
<dbReference type="PANTHER" id="PTHR11239:SF14">
    <property type="entry name" value="DNA-DIRECTED RNA POLYMERASE I SUBUNIT RPA12"/>
    <property type="match status" value="1"/>
</dbReference>
<dbReference type="InterPro" id="IPR034004">
    <property type="entry name" value="Zn_ribbon_RPA12_C"/>
</dbReference>
<proteinExistence type="inferred from homology"/>
<dbReference type="GO" id="GO:0008270">
    <property type="term" value="F:zinc ion binding"/>
    <property type="evidence" value="ECO:0007669"/>
    <property type="project" value="UniProtKB-KW"/>
</dbReference>
<dbReference type="Pfam" id="PF01096">
    <property type="entry name" value="Zn_ribbon_TFIIS"/>
    <property type="match status" value="1"/>
</dbReference>
<dbReference type="Proteomes" id="UP000693970">
    <property type="component" value="Unassembled WGS sequence"/>
</dbReference>
<dbReference type="PANTHER" id="PTHR11239">
    <property type="entry name" value="DNA-DIRECTED RNA POLYMERASE"/>
    <property type="match status" value="1"/>
</dbReference>
<keyword evidence="7" id="KW-0804">Transcription</keyword>
<evidence type="ECO:0000256" key="3">
    <source>
        <dbReference type="ARBA" id="ARBA00022723"/>
    </source>
</evidence>
<comment type="caution">
    <text evidence="10">The sequence shown here is derived from an EMBL/GenBank/DDBJ whole genome shotgun (WGS) entry which is preliminary data.</text>
</comment>
<evidence type="ECO:0000256" key="4">
    <source>
        <dbReference type="ARBA" id="ARBA00022771"/>
    </source>
</evidence>
<comment type="similarity">
    <text evidence="7">Belongs to the archaeal rpoM/eukaryotic RPA12/RPB9/RPC11 RNA polymerase family.</text>
</comment>
<dbReference type="GO" id="GO:0003676">
    <property type="term" value="F:nucleic acid binding"/>
    <property type="evidence" value="ECO:0007669"/>
    <property type="project" value="InterPro"/>
</dbReference>
<dbReference type="PROSITE" id="PS51133">
    <property type="entry name" value="ZF_TFIIS_2"/>
    <property type="match status" value="1"/>
</dbReference>
<reference evidence="10" key="2">
    <citation type="submission" date="2021-04" db="EMBL/GenBank/DDBJ databases">
        <authorList>
            <person name="Podell S."/>
        </authorList>
    </citation>
    <scope>NUCLEOTIDE SEQUENCE</scope>
    <source>
        <strain evidence="10">Hildebrandi</strain>
    </source>
</reference>
<comment type="function">
    <text evidence="7">DNA-dependent RNA polymerase catalyzes the transcription of DNA into RNA using the four ribonucleoside triphosphates as substrates.</text>
</comment>
<sequence>MPWPFCPSCQSTLKVDKSGSIDCNVCPYRSNLSDIVVASTTFGLPSSVTYSADRPIPLWAKTDQEQAALKRSTEPTRATIEEPCIKCSHPEVGYYTVQLRSVDEGQTVFYECPNCKHTWSINN</sequence>
<dbReference type="PROSITE" id="PS00466">
    <property type="entry name" value="ZF_TFIIS_1"/>
    <property type="match status" value="1"/>
</dbReference>
<evidence type="ECO:0000259" key="9">
    <source>
        <dbReference type="PROSITE" id="PS51133"/>
    </source>
</evidence>
<keyword evidence="6 7" id="KW-0539">Nucleus</keyword>
<dbReference type="GO" id="GO:0005736">
    <property type="term" value="C:RNA polymerase I complex"/>
    <property type="evidence" value="ECO:0007669"/>
    <property type="project" value="TreeGrafter"/>
</dbReference>
<dbReference type="AlphaFoldDB" id="A0A9K3PLB9"/>
<evidence type="ECO:0000256" key="2">
    <source>
        <dbReference type="ARBA" id="ARBA00022478"/>
    </source>
</evidence>
<dbReference type="PIRSF" id="PIRSF005586">
    <property type="entry name" value="RNApol_RpoM"/>
    <property type="match status" value="1"/>
</dbReference>
<keyword evidence="3" id="KW-0479">Metal-binding</keyword>
<organism evidence="10 11">
    <name type="scientific">Nitzschia inconspicua</name>
    <dbReference type="NCBI Taxonomy" id="303405"/>
    <lineage>
        <taxon>Eukaryota</taxon>
        <taxon>Sar</taxon>
        <taxon>Stramenopiles</taxon>
        <taxon>Ochrophyta</taxon>
        <taxon>Bacillariophyta</taxon>
        <taxon>Bacillariophyceae</taxon>
        <taxon>Bacillariophycidae</taxon>
        <taxon>Bacillariales</taxon>
        <taxon>Bacillariaceae</taxon>
        <taxon>Nitzschia</taxon>
    </lineage>
</organism>
<reference evidence="10" key="1">
    <citation type="journal article" date="2021" name="Sci. Rep.">
        <title>Diploid genomic architecture of Nitzschia inconspicua, an elite biomass production diatom.</title>
        <authorList>
            <person name="Oliver A."/>
            <person name="Podell S."/>
            <person name="Pinowska A."/>
            <person name="Traller J.C."/>
            <person name="Smith S.R."/>
            <person name="McClure R."/>
            <person name="Beliaev A."/>
            <person name="Bohutskyi P."/>
            <person name="Hill E.A."/>
            <person name="Rabines A."/>
            <person name="Zheng H."/>
            <person name="Allen L.Z."/>
            <person name="Kuo A."/>
            <person name="Grigoriev I.V."/>
            <person name="Allen A.E."/>
            <person name="Hazlebeck D."/>
            <person name="Allen E.E."/>
        </authorList>
    </citation>
    <scope>NUCLEOTIDE SEQUENCE</scope>
    <source>
        <strain evidence="10">Hildebrandi</strain>
    </source>
</reference>
<feature type="domain" description="TFIIS-type" evidence="9">
    <location>
        <begin position="80"/>
        <end position="120"/>
    </location>
</feature>
<evidence type="ECO:0000313" key="10">
    <source>
        <dbReference type="EMBL" id="KAG7351642.1"/>
    </source>
</evidence>
<evidence type="ECO:0000256" key="5">
    <source>
        <dbReference type="ARBA" id="ARBA00022833"/>
    </source>
</evidence>
<dbReference type="InterPro" id="IPR012164">
    <property type="entry name" value="Rpa12/Rpb9/Rpc10/TFS"/>
</dbReference>
<evidence type="ECO:0000256" key="8">
    <source>
        <dbReference type="PROSITE-ProRule" id="PRU00472"/>
    </source>
</evidence>
<dbReference type="InterPro" id="IPR001222">
    <property type="entry name" value="Znf_TFIIS"/>
</dbReference>
<protein>
    <recommendedName>
        <fullName evidence="7">DNA-directed RNA polymerase subunit</fullName>
    </recommendedName>
</protein>
<keyword evidence="2 7" id="KW-0240">DNA-directed RNA polymerase</keyword>
<dbReference type="GO" id="GO:0003899">
    <property type="term" value="F:DNA-directed RNA polymerase activity"/>
    <property type="evidence" value="ECO:0007669"/>
    <property type="project" value="InterPro"/>
</dbReference>
<evidence type="ECO:0000256" key="7">
    <source>
        <dbReference type="PIRNR" id="PIRNR005586"/>
    </source>
</evidence>
<evidence type="ECO:0000256" key="1">
    <source>
        <dbReference type="ARBA" id="ARBA00004604"/>
    </source>
</evidence>
<accession>A0A9K3PLB9</accession>
<dbReference type="OrthoDB" id="10056816at2759"/>